<dbReference type="GO" id="GO:0018189">
    <property type="term" value="P:pyrroloquinoline quinone biosynthetic process"/>
    <property type="evidence" value="ECO:0007669"/>
    <property type="project" value="UniProtKB-UniRule"/>
</dbReference>
<dbReference type="HAMAP" id="MF_00654">
    <property type="entry name" value="PQQ_syn_PqqC"/>
    <property type="match status" value="1"/>
</dbReference>
<dbReference type="AlphaFoldDB" id="A0A1W1YWF2"/>
<comment type="function">
    <text evidence="3">Ring cyclization and eight-electron oxidation of 3a-(2-amino-2-carboxyethyl)-4,5-dioxo-4,5,6,7,8,9-hexahydroquinoline-7,9-dicarboxylic-acid to PQQ.</text>
</comment>
<name>A0A1W1YWF2_9HYPH</name>
<dbReference type="STRING" id="937218.SAMN06297251_10231"/>
<dbReference type="Pfam" id="PF03070">
    <property type="entry name" value="TENA_THI-4"/>
    <property type="match status" value="1"/>
</dbReference>
<dbReference type="UniPathway" id="UPA00539"/>
<dbReference type="InterPro" id="IPR004305">
    <property type="entry name" value="Thiaminase-2/PQQC"/>
</dbReference>
<accession>A0A1W1YWF2</accession>
<evidence type="ECO:0000313" key="5">
    <source>
        <dbReference type="EMBL" id="SMC40474.1"/>
    </source>
</evidence>
<protein>
    <recommendedName>
        <fullName evidence="3">Pyrroloquinoline-quinone synthase</fullName>
        <ecNumber evidence="3">1.3.3.11</ecNumber>
    </recommendedName>
    <alternativeName>
        <fullName evidence="3">Coenzyme PQQ synthesis protein C</fullName>
    </alternativeName>
    <alternativeName>
        <fullName evidence="3">Pyrroloquinoline quinone biosynthesis protein C</fullName>
    </alternativeName>
</protein>
<feature type="domain" description="Thiaminase-2/PQQC" evidence="4">
    <location>
        <begin position="12"/>
        <end position="222"/>
    </location>
</feature>
<dbReference type="PANTHER" id="PTHR40279">
    <property type="entry name" value="PQQC-LIKE PROTEIN"/>
    <property type="match status" value="1"/>
</dbReference>
<comment type="pathway">
    <text evidence="3">Cofactor biosynthesis; pyrroloquinoline quinone biosynthesis.</text>
</comment>
<gene>
    <name evidence="3" type="primary">pqqC</name>
    <name evidence="5" type="ORF">SAMN06297251_10231</name>
</gene>
<dbReference type="PANTHER" id="PTHR40279:SF3">
    <property type="entry name" value="4-AMINOBENZOATE SYNTHASE"/>
    <property type="match status" value="1"/>
</dbReference>
<comment type="catalytic activity">
    <reaction evidence="3">
        <text>6-(2-amino-2-carboxyethyl)-7,8-dioxo-1,2,3,4,7,8-hexahydroquinoline-2,4-dicarboxylate + 3 O2 = pyrroloquinoline quinone + 2 H2O2 + 2 H2O + H(+)</text>
        <dbReference type="Rhea" id="RHEA:10692"/>
        <dbReference type="ChEBI" id="CHEBI:15377"/>
        <dbReference type="ChEBI" id="CHEBI:15378"/>
        <dbReference type="ChEBI" id="CHEBI:15379"/>
        <dbReference type="ChEBI" id="CHEBI:16240"/>
        <dbReference type="ChEBI" id="CHEBI:58442"/>
        <dbReference type="ChEBI" id="CHEBI:58778"/>
        <dbReference type="EC" id="1.3.3.11"/>
    </reaction>
</comment>
<proteinExistence type="inferred from homology"/>
<comment type="similarity">
    <text evidence="3">Belongs to the PqqC family.</text>
</comment>
<dbReference type="InterPro" id="IPR011845">
    <property type="entry name" value="PqqC"/>
</dbReference>
<evidence type="ECO:0000259" key="4">
    <source>
        <dbReference type="Pfam" id="PF03070"/>
    </source>
</evidence>
<dbReference type="InterPro" id="IPR016084">
    <property type="entry name" value="Haem_Oase-like_multi-hlx"/>
</dbReference>
<keyword evidence="2 3" id="KW-0560">Oxidoreductase</keyword>
<dbReference type="Gene3D" id="1.20.910.10">
    <property type="entry name" value="Heme oxygenase-like"/>
    <property type="match status" value="1"/>
</dbReference>
<dbReference type="SUPFAM" id="SSF48613">
    <property type="entry name" value="Heme oxygenase-like"/>
    <property type="match status" value="1"/>
</dbReference>
<dbReference type="GO" id="GO:0033732">
    <property type="term" value="F:pyrroloquinoline-quinone synthase activity"/>
    <property type="evidence" value="ECO:0007669"/>
    <property type="project" value="UniProtKB-EC"/>
</dbReference>
<sequence length="255" mass="29229">MSEMMSREALEAALRAIGEERYHSRHPFQILLQEGRLTREQVQAWALNRYYYQSMIPVKDSFILARLGTVELRREWRERIIDHDGSESERGGIEKWIALTDGVGLDRDYVMSGRGILPGTRFAVDAYVHFVRERSLLEAIASSLTELFSPSVIGVRNKGMLAHYDFISKETLAYFDKRPVQAKRDSDFALTYCLDHARNRQEQEAVIDALKFKCQVLWTQLDALYHAYVEPGHLPFDAWRPGEAGTAGESESRAA</sequence>
<dbReference type="EMBL" id="FWXR01000002">
    <property type="protein sequence ID" value="SMC40474.1"/>
    <property type="molecule type" value="Genomic_DNA"/>
</dbReference>
<dbReference type="EC" id="1.3.3.11" evidence="3"/>
<organism evidence="5 6">
    <name type="scientific">Fulvimarina manganoxydans</name>
    <dbReference type="NCBI Taxonomy" id="937218"/>
    <lineage>
        <taxon>Bacteria</taxon>
        <taxon>Pseudomonadati</taxon>
        <taxon>Pseudomonadota</taxon>
        <taxon>Alphaproteobacteria</taxon>
        <taxon>Hyphomicrobiales</taxon>
        <taxon>Aurantimonadaceae</taxon>
        <taxon>Fulvimarina</taxon>
    </lineage>
</organism>
<dbReference type="OrthoDB" id="9800756at2"/>
<evidence type="ECO:0000313" key="6">
    <source>
        <dbReference type="Proteomes" id="UP000192656"/>
    </source>
</evidence>
<dbReference type="NCBIfam" id="TIGR02111">
    <property type="entry name" value="PQQ_syn_pqqC"/>
    <property type="match status" value="1"/>
</dbReference>
<evidence type="ECO:0000256" key="2">
    <source>
        <dbReference type="ARBA" id="ARBA00023002"/>
    </source>
</evidence>
<keyword evidence="6" id="KW-1185">Reference proteome</keyword>
<evidence type="ECO:0000256" key="3">
    <source>
        <dbReference type="HAMAP-Rule" id="MF_00654"/>
    </source>
</evidence>
<keyword evidence="1 3" id="KW-0884">PQQ biosynthesis</keyword>
<dbReference type="InterPro" id="IPR039068">
    <property type="entry name" value="PqqC-like"/>
</dbReference>
<evidence type="ECO:0000256" key="1">
    <source>
        <dbReference type="ARBA" id="ARBA00022905"/>
    </source>
</evidence>
<dbReference type="Proteomes" id="UP000192656">
    <property type="component" value="Unassembled WGS sequence"/>
</dbReference>
<reference evidence="5 6" key="1">
    <citation type="submission" date="2017-04" db="EMBL/GenBank/DDBJ databases">
        <authorList>
            <person name="Afonso C.L."/>
            <person name="Miller P.J."/>
            <person name="Scott M.A."/>
            <person name="Spackman E."/>
            <person name="Goraichik I."/>
            <person name="Dimitrov K.M."/>
            <person name="Suarez D.L."/>
            <person name="Swayne D.E."/>
        </authorList>
    </citation>
    <scope>NUCLEOTIDE SEQUENCE [LARGE SCALE GENOMIC DNA]</scope>
    <source>
        <strain evidence="5 6">CGMCC 1.10972</strain>
    </source>
</reference>